<protein>
    <recommendedName>
        <fullName evidence="3">Lipoprotein</fullName>
    </recommendedName>
</protein>
<proteinExistence type="predicted"/>
<comment type="caution">
    <text evidence="1">The sequence shown here is derived from an EMBL/GenBank/DDBJ whole genome shotgun (WGS) entry which is preliminary data.</text>
</comment>
<name>A0A917HSB9_9SPHI</name>
<keyword evidence="2" id="KW-1185">Reference proteome</keyword>
<dbReference type="AlphaFoldDB" id="A0A917HSB9"/>
<dbReference type="Proteomes" id="UP000660862">
    <property type="component" value="Unassembled WGS sequence"/>
</dbReference>
<organism evidence="1 2">
    <name type="scientific">Parapedobacter pyrenivorans</name>
    <dbReference type="NCBI Taxonomy" id="1305674"/>
    <lineage>
        <taxon>Bacteria</taxon>
        <taxon>Pseudomonadati</taxon>
        <taxon>Bacteroidota</taxon>
        <taxon>Sphingobacteriia</taxon>
        <taxon>Sphingobacteriales</taxon>
        <taxon>Sphingobacteriaceae</taxon>
        <taxon>Parapedobacter</taxon>
    </lineage>
</organism>
<gene>
    <name evidence="1" type="ORF">GCM10007415_22180</name>
</gene>
<reference evidence="1" key="2">
    <citation type="submission" date="2020-09" db="EMBL/GenBank/DDBJ databases">
        <authorList>
            <person name="Sun Q."/>
            <person name="Zhou Y."/>
        </authorList>
    </citation>
    <scope>NUCLEOTIDE SEQUENCE</scope>
    <source>
        <strain evidence="1">CGMCC 1.12195</strain>
    </source>
</reference>
<reference evidence="1" key="1">
    <citation type="journal article" date="2014" name="Int. J. Syst. Evol. Microbiol.">
        <title>Complete genome sequence of Corynebacterium casei LMG S-19264T (=DSM 44701T), isolated from a smear-ripened cheese.</title>
        <authorList>
            <consortium name="US DOE Joint Genome Institute (JGI-PGF)"/>
            <person name="Walter F."/>
            <person name="Albersmeier A."/>
            <person name="Kalinowski J."/>
            <person name="Ruckert C."/>
        </authorList>
    </citation>
    <scope>NUCLEOTIDE SEQUENCE</scope>
    <source>
        <strain evidence="1">CGMCC 1.12195</strain>
    </source>
</reference>
<evidence type="ECO:0000313" key="1">
    <source>
        <dbReference type="EMBL" id="GGG87827.1"/>
    </source>
</evidence>
<dbReference type="PROSITE" id="PS51257">
    <property type="entry name" value="PROKAR_LIPOPROTEIN"/>
    <property type="match status" value="1"/>
</dbReference>
<evidence type="ECO:0000313" key="2">
    <source>
        <dbReference type="Proteomes" id="UP000660862"/>
    </source>
</evidence>
<dbReference type="RefSeq" id="WP_188505924.1">
    <property type="nucleotide sequence ID" value="NZ_BMER01000001.1"/>
</dbReference>
<accession>A0A917HSB9</accession>
<evidence type="ECO:0008006" key="3">
    <source>
        <dbReference type="Google" id="ProtNLM"/>
    </source>
</evidence>
<sequence>MKNLFIIFALGFLLIGCSKDESKVIENDNFETLYGGRPYVGTARGIRSQQNVADYTWNGEGRVAVIESNNDSISVVFMADFDDEGEINLKFRGKMHGSELRLEAEGSDNYFVISQEEIAGQFENAGQSMAFDGVFQRGKVDLNVNVLFKQTNGAFAAGSTLNLQLNTSREIPTEGDNGPGCDMRLVPIWGPAGMTMGMVPDC</sequence>
<dbReference type="EMBL" id="BMER01000001">
    <property type="protein sequence ID" value="GGG87827.1"/>
    <property type="molecule type" value="Genomic_DNA"/>
</dbReference>